<feature type="transmembrane region" description="Helical" evidence="2">
    <location>
        <begin position="78"/>
        <end position="95"/>
    </location>
</feature>
<organism evidence="3 4">
    <name type="scientific">Nocardioides luteus</name>
    <dbReference type="NCBI Taxonomy" id="1844"/>
    <lineage>
        <taxon>Bacteria</taxon>
        <taxon>Bacillati</taxon>
        <taxon>Actinomycetota</taxon>
        <taxon>Actinomycetes</taxon>
        <taxon>Propionibacteriales</taxon>
        <taxon>Nocardioidaceae</taxon>
        <taxon>Nocardioides</taxon>
    </lineage>
</organism>
<protein>
    <recommendedName>
        <fullName evidence="5">FUSC family protein</fullName>
    </recommendedName>
</protein>
<dbReference type="EMBL" id="JZDQ02000008">
    <property type="protein sequence ID" value="OIJ27428.1"/>
    <property type="molecule type" value="Genomic_DNA"/>
</dbReference>
<keyword evidence="2" id="KW-1133">Transmembrane helix</keyword>
<accession>A0A1J4N7F1</accession>
<evidence type="ECO:0008006" key="5">
    <source>
        <dbReference type="Google" id="ProtNLM"/>
    </source>
</evidence>
<keyword evidence="2" id="KW-0812">Transmembrane</keyword>
<dbReference type="AlphaFoldDB" id="A0A1J4N7F1"/>
<proteinExistence type="predicted"/>
<evidence type="ECO:0000313" key="3">
    <source>
        <dbReference type="EMBL" id="OIJ27428.1"/>
    </source>
</evidence>
<feature type="transmembrane region" description="Helical" evidence="2">
    <location>
        <begin position="51"/>
        <end position="71"/>
    </location>
</feature>
<evidence type="ECO:0000256" key="2">
    <source>
        <dbReference type="SAM" id="Phobius"/>
    </source>
</evidence>
<feature type="transmembrane region" description="Helical" evidence="2">
    <location>
        <begin position="141"/>
        <end position="165"/>
    </location>
</feature>
<dbReference type="RefSeq" id="WP_045550597.1">
    <property type="nucleotide sequence ID" value="NZ_JZDQ02000008.1"/>
</dbReference>
<keyword evidence="4" id="KW-1185">Reference proteome</keyword>
<dbReference type="Proteomes" id="UP000033772">
    <property type="component" value="Unassembled WGS sequence"/>
</dbReference>
<sequence>MTSAVTPETGRSARLRARLRRLPWGQALTTAVAGAIAFWVGAVFPGPAGEFPYYAPLGAVVAMSSTVLGSVRTSVQSIVSIWLGSAIALAIGAVLSPSPATVALVIGVGTIAGTWRWLDDAGHWVPTAALFVLIIGTEDPVAFVSAFGGLTLIGAAIGVVMTMLFPQLPLAPTERAISDVRSEVLVQLRRLAHALQRDTPPTQTQWSDLLAQLEPALQSMRAARQLVLDASRANRRRERHRDRLDRQLEQAASLERVCLLVEELTQLLEEEEREGNDQLGLGPELRPPTARALLALADLVESGDGLTADPEAKVDSQAALAALVDQIHDVRVSESSDDELFTAGSIVTTIRRCIETPRPVHR</sequence>
<evidence type="ECO:0000313" key="4">
    <source>
        <dbReference type="Proteomes" id="UP000033772"/>
    </source>
</evidence>
<name>A0A1J4N7F1_9ACTN</name>
<gene>
    <name evidence="3" type="ORF">UG56_006960</name>
</gene>
<reference evidence="3" key="1">
    <citation type="submission" date="2016-10" db="EMBL/GenBank/DDBJ databases">
        <title>Draft Genome Sequence of Nocardioides luteus Strain BAFB, an Alkane-Degrading Bacterium Isolated from JP-7 Polluted Soil.</title>
        <authorList>
            <person name="Brown L."/>
            <person name="Ruiz O.N."/>
            <person name="Gunasekera T."/>
        </authorList>
    </citation>
    <scope>NUCLEOTIDE SEQUENCE [LARGE SCALE GENOMIC DNA]</scope>
    <source>
        <strain evidence="3">BAFB</strain>
    </source>
</reference>
<feature type="transmembrane region" description="Helical" evidence="2">
    <location>
        <begin position="24"/>
        <end position="45"/>
    </location>
</feature>
<keyword evidence="1" id="KW-0175">Coiled coil</keyword>
<evidence type="ECO:0000256" key="1">
    <source>
        <dbReference type="SAM" id="Coils"/>
    </source>
</evidence>
<feature type="coiled-coil region" evidence="1">
    <location>
        <begin position="230"/>
        <end position="274"/>
    </location>
</feature>
<dbReference type="STRING" id="1844.UG56_006960"/>
<keyword evidence="2" id="KW-0472">Membrane</keyword>
<comment type="caution">
    <text evidence="3">The sequence shown here is derived from an EMBL/GenBank/DDBJ whole genome shotgun (WGS) entry which is preliminary data.</text>
</comment>